<keyword evidence="5" id="KW-0732">Signal</keyword>
<dbReference type="GO" id="GO:0008270">
    <property type="term" value="F:zinc ion binding"/>
    <property type="evidence" value="ECO:0007669"/>
    <property type="project" value="UniProtKB-KW"/>
</dbReference>
<evidence type="ECO:0000313" key="8">
    <source>
        <dbReference type="Proteomes" id="UP000836841"/>
    </source>
</evidence>
<dbReference type="SUPFAM" id="SSF57889">
    <property type="entry name" value="Cysteine-rich domain"/>
    <property type="match status" value="5"/>
</dbReference>
<evidence type="ECO:0000256" key="2">
    <source>
        <dbReference type="ARBA" id="ARBA00022737"/>
    </source>
</evidence>
<dbReference type="SMART" id="SM00109">
    <property type="entry name" value="C1"/>
    <property type="match status" value="3"/>
</dbReference>
<keyword evidence="3" id="KW-0863">Zinc-finger</keyword>
<dbReference type="InterPro" id="IPR046349">
    <property type="entry name" value="C1-like_sf"/>
</dbReference>
<evidence type="ECO:0000313" key="7">
    <source>
        <dbReference type="EMBL" id="CAH2045170.1"/>
    </source>
</evidence>
<dbReference type="PANTHER" id="PTHR32410:SF154">
    <property type="entry name" value="CHP-RICH ZINC FINGER PROTEIN-LIKE-RELATED"/>
    <property type="match status" value="1"/>
</dbReference>
<dbReference type="AlphaFoldDB" id="A0AAU9RPT2"/>
<dbReference type="Pfam" id="PF03107">
    <property type="entry name" value="C1_2"/>
    <property type="match status" value="8"/>
</dbReference>
<gene>
    <name evidence="7" type="ORF">TAV2_LOCUS6875</name>
</gene>
<evidence type="ECO:0000256" key="1">
    <source>
        <dbReference type="ARBA" id="ARBA00022723"/>
    </source>
</evidence>
<sequence>MHIFSAPTSLFIFLKSSSITMSQSQPSGVRQTKISPPLITASAIDMELKGHHHSVGRYGGYPGLNCSACDRSYDPNGFGCYECDFRVHTKCAFVFNIQDTLSEHPAHDGHDVKLLTTGAPDHTDPKCHLCGKNTKRLLFHCSTCNINMDIDCMVEAMCSRANLNLNMPWHYHPLLMLDVGKHMLCALCGKPGEYGYCCPRCRLMVHEKCASLFDSPVITNHPLHARHSLKLLTQGPPDYTDPVCHVCGKHPGNFLYHCDICKFNVDMVCAIESHQQHILTPVALSNMKVHEHKLTLIPRLISFVCDACGEKGDRSPYVCLECELMFFHQECARLPHVIQVNRHDHRVSYTYPLGPGEWKCEVCLEEIDWSYGAYTCSICPSYALHSKCATKRDVWDGIELDGVPEEDVEDIEPFKVNDDNTITHFAHEHAMTLNKGGIALEEIILCGACVRPIGSYTFYNCSDCSFVLHETCANLPKKKRHFLSPKLLTLCLSRDNANSSCYACVQMCCDGFMYIDGDGRRFDLLCSSITLPFIHGSHPHPLLFHDVRGSMSKRCQNCRGGGQRILGCVKCNYYLDFRCATLPLTVSLHRYYEHPLTLCYGEKASGKCKYWCDICEGETDQEKWFYTSDCGATLHVYCVLGHVRYPKPGGKSRDDLELVFNNKSTRPLCNNCHFRCPAPFFIVIEKELYCSYYCFLRTQMKASSIGGAAIRPPWVDSADMHW</sequence>
<keyword evidence="2" id="KW-0677">Repeat</keyword>
<protein>
    <recommendedName>
        <fullName evidence="6">Phorbol-ester/DAG-type domain-containing protein</fullName>
    </recommendedName>
</protein>
<feature type="chain" id="PRO_5043773527" description="Phorbol-ester/DAG-type domain-containing protein" evidence="5">
    <location>
        <begin position="25"/>
        <end position="722"/>
    </location>
</feature>
<feature type="domain" description="Phorbol-ester/DAG-type" evidence="6">
    <location>
        <begin position="171"/>
        <end position="217"/>
    </location>
</feature>
<name>A0AAU9RPT2_THLAR</name>
<dbReference type="InterPro" id="IPR001965">
    <property type="entry name" value="Znf_PHD"/>
</dbReference>
<dbReference type="SMART" id="SM00249">
    <property type="entry name" value="PHD"/>
    <property type="match status" value="4"/>
</dbReference>
<accession>A0AAU9RPT2</accession>
<evidence type="ECO:0000259" key="6">
    <source>
        <dbReference type="PROSITE" id="PS50081"/>
    </source>
</evidence>
<reference evidence="7 8" key="1">
    <citation type="submission" date="2022-03" db="EMBL/GenBank/DDBJ databases">
        <authorList>
            <person name="Nunn A."/>
            <person name="Chopra R."/>
            <person name="Nunn A."/>
            <person name="Contreras Garrido A."/>
        </authorList>
    </citation>
    <scope>NUCLEOTIDE SEQUENCE [LARGE SCALE GENOMIC DNA]</scope>
</reference>
<organism evidence="7 8">
    <name type="scientific">Thlaspi arvense</name>
    <name type="common">Field penny-cress</name>
    <dbReference type="NCBI Taxonomy" id="13288"/>
    <lineage>
        <taxon>Eukaryota</taxon>
        <taxon>Viridiplantae</taxon>
        <taxon>Streptophyta</taxon>
        <taxon>Embryophyta</taxon>
        <taxon>Tracheophyta</taxon>
        <taxon>Spermatophyta</taxon>
        <taxon>Magnoliopsida</taxon>
        <taxon>eudicotyledons</taxon>
        <taxon>Gunneridae</taxon>
        <taxon>Pentapetalae</taxon>
        <taxon>rosids</taxon>
        <taxon>malvids</taxon>
        <taxon>Brassicales</taxon>
        <taxon>Brassicaceae</taxon>
        <taxon>Thlaspideae</taxon>
        <taxon>Thlaspi</taxon>
    </lineage>
</organism>
<feature type="signal peptide" evidence="5">
    <location>
        <begin position="1"/>
        <end position="24"/>
    </location>
</feature>
<keyword evidence="1" id="KW-0479">Metal-binding</keyword>
<dbReference type="InterPro" id="IPR053192">
    <property type="entry name" value="Vacuole_Formation_Reg"/>
</dbReference>
<dbReference type="InterPro" id="IPR004146">
    <property type="entry name" value="DC1"/>
</dbReference>
<dbReference type="InterPro" id="IPR002219">
    <property type="entry name" value="PKC_DAG/PE"/>
</dbReference>
<keyword evidence="8" id="KW-1185">Reference proteome</keyword>
<dbReference type="EMBL" id="OU466858">
    <property type="protein sequence ID" value="CAH2045170.1"/>
    <property type="molecule type" value="Genomic_DNA"/>
</dbReference>
<dbReference type="PANTHER" id="PTHR32410">
    <property type="entry name" value="CYSTEINE/HISTIDINE-RICH C1 DOMAIN FAMILY PROTEIN"/>
    <property type="match status" value="1"/>
</dbReference>
<evidence type="ECO:0000256" key="4">
    <source>
        <dbReference type="ARBA" id="ARBA00022833"/>
    </source>
</evidence>
<dbReference type="PROSITE" id="PS50081">
    <property type="entry name" value="ZF_DAG_PE_2"/>
    <property type="match status" value="1"/>
</dbReference>
<dbReference type="Pfam" id="PF22926">
    <property type="entry name" value="C1-like_CT"/>
    <property type="match status" value="1"/>
</dbReference>
<proteinExistence type="predicted"/>
<evidence type="ECO:0000256" key="3">
    <source>
        <dbReference type="ARBA" id="ARBA00022771"/>
    </source>
</evidence>
<keyword evidence="4" id="KW-0862">Zinc</keyword>
<dbReference type="InterPro" id="IPR054483">
    <property type="entry name" value="DC1-like_CT"/>
</dbReference>
<evidence type="ECO:0000256" key="5">
    <source>
        <dbReference type="SAM" id="SignalP"/>
    </source>
</evidence>
<dbReference type="Proteomes" id="UP000836841">
    <property type="component" value="Chromosome 2"/>
</dbReference>